<keyword evidence="2" id="KW-1185">Reference proteome</keyword>
<name>A0ABY7FSK6_MYAAR</name>
<dbReference type="PANTHER" id="PTHR35083">
    <property type="entry name" value="RGD1565685 PROTEIN"/>
    <property type="match status" value="1"/>
</dbReference>
<gene>
    <name evidence="1" type="ORF">MAR_037467</name>
</gene>
<dbReference type="Proteomes" id="UP001164746">
    <property type="component" value="Chromosome 13"/>
</dbReference>
<accession>A0ABY7FSK6</accession>
<dbReference type="Pfam" id="PF15112">
    <property type="entry name" value="DUF4559"/>
    <property type="match status" value="1"/>
</dbReference>
<sequence length="588" mass="68694">MADNNTSTEHWWRVAYGLKRLRKGLEHFVDRRSRAVYTDFYINGLTSAVCNTCQLNRQCPNGVYKTTTRNHNSFCRNNFCDCICDRILLKYYPYQKTPIWANTDSTKWSDRNIGYWEVAKCFLRCPGYLDKKGPNTMDASGLLNICLNNTDIRSSISNIPIFEEVRDIRNKVNHSSDYKLDKQTADDYLGKMIEVLNDANELRHDNFAVVNRRRLNEIKDGNIKCSSKESIRRELDISAHEKNNVEKDEAYMFDSSQMSEERIHFTATLVRMYALFKEEMEKKTALRLRKYLLPRAFLCDKDEARQWCRKSLVDDILKRIIFSSCETTKKRFQEQFAKDKAGAELSRKFEQCNVLTKEIEEFRNLQKRRTREQFEYKKCVRYIAMVNPLNDLDMIADKLLSAYIINLAEHSDIVQTHDKDLKLDMFKTAISRCDKGVLPLLKDKCVELHIRCILYEDDESPERGVEEKSTEDAILSSPNVKWFLSQEIIVILTGSFLNRKNYNVNYELFINSEFFNIISKQYSDPHTMFTCSCKIVKREEEPLCIETSLVRGPAAKDELTQTGNFSEATAIARDMQPELHTETKNGNN</sequence>
<organism evidence="1 2">
    <name type="scientific">Mya arenaria</name>
    <name type="common">Soft-shell clam</name>
    <dbReference type="NCBI Taxonomy" id="6604"/>
    <lineage>
        <taxon>Eukaryota</taxon>
        <taxon>Metazoa</taxon>
        <taxon>Spiralia</taxon>
        <taxon>Lophotrochozoa</taxon>
        <taxon>Mollusca</taxon>
        <taxon>Bivalvia</taxon>
        <taxon>Autobranchia</taxon>
        <taxon>Heteroconchia</taxon>
        <taxon>Euheterodonta</taxon>
        <taxon>Imparidentia</taxon>
        <taxon>Neoheterodontei</taxon>
        <taxon>Myida</taxon>
        <taxon>Myoidea</taxon>
        <taxon>Myidae</taxon>
        <taxon>Mya</taxon>
    </lineage>
</organism>
<dbReference type="PANTHER" id="PTHR35083:SF1">
    <property type="entry name" value="RGD1565685 PROTEIN"/>
    <property type="match status" value="1"/>
</dbReference>
<evidence type="ECO:0008006" key="3">
    <source>
        <dbReference type="Google" id="ProtNLM"/>
    </source>
</evidence>
<evidence type="ECO:0000313" key="1">
    <source>
        <dbReference type="EMBL" id="WAR23798.1"/>
    </source>
</evidence>
<evidence type="ECO:0000313" key="2">
    <source>
        <dbReference type="Proteomes" id="UP001164746"/>
    </source>
</evidence>
<dbReference type="EMBL" id="CP111024">
    <property type="protein sequence ID" value="WAR23798.1"/>
    <property type="molecule type" value="Genomic_DNA"/>
</dbReference>
<proteinExistence type="predicted"/>
<dbReference type="InterPro" id="IPR027897">
    <property type="entry name" value="DUF4559"/>
</dbReference>
<protein>
    <recommendedName>
        <fullName evidence="3">DZIP3-like HEPN domain-containing protein</fullName>
    </recommendedName>
</protein>
<reference evidence="1" key="1">
    <citation type="submission" date="2022-11" db="EMBL/GenBank/DDBJ databases">
        <title>Centuries of genome instability and evolution in soft-shell clam transmissible cancer (bioRxiv).</title>
        <authorList>
            <person name="Hart S.F.M."/>
            <person name="Yonemitsu M.A."/>
            <person name="Giersch R.M."/>
            <person name="Beal B.F."/>
            <person name="Arriagada G."/>
            <person name="Davis B.W."/>
            <person name="Ostrander E.A."/>
            <person name="Goff S.P."/>
            <person name="Metzger M.J."/>
        </authorList>
    </citation>
    <scope>NUCLEOTIDE SEQUENCE</scope>
    <source>
        <strain evidence="1">MELC-2E11</strain>
        <tissue evidence="1">Siphon/mantle</tissue>
    </source>
</reference>